<dbReference type="NCBIfam" id="TIGR03440">
    <property type="entry name" value="egtB_TIGR03440"/>
    <property type="match status" value="1"/>
</dbReference>
<dbReference type="Proteomes" id="UP001501490">
    <property type="component" value="Unassembled WGS sequence"/>
</dbReference>
<evidence type="ECO:0000259" key="6">
    <source>
        <dbReference type="Pfam" id="PF12867"/>
    </source>
</evidence>
<comment type="caution">
    <text evidence="7">The sequence shown here is derived from an EMBL/GenBank/DDBJ whole genome shotgun (WGS) entry which is preliminary data.</text>
</comment>
<dbReference type="SUPFAM" id="SSF56436">
    <property type="entry name" value="C-type lectin-like"/>
    <property type="match status" value="1"/>
</dbReference>
<dbReference type="InterPro" id="IPR016187">
    <property type="entry name" value="CTDL_fold"/>
</dbReference>
<dbReference type="EMBL" id="BAABAB010000033">
    <property type="protein sequence ID" value="GAA3633619.1"/>
    <property type="molecule type" value="Genomic_DNA"/>
</dbReference>
<keyword evidence="2" id="KW-0408">Iron</keyword>
<dbReference type="SUPFAM" id="SSF109854">
    <property type="entry name" value="DinB/YfiT-like putative metalloenzymes"/>
    <property type="match status" value="1"/>
</dbReference>
<accession>A0ABP7AJB5</accession>
<evidence type="ECO:0000256" key="2">
    <source>
        <dbReference type="ARBA" id="ARBA00023004"/>
    </source>
</evidence>
<organism evidence="7 8">
    <name type="scientific">Microlunatus ginsengisoli</name>
    <dbReference type="NCBI Taxonomy" id="363863"/>
    <lineage>
        <taxon>Bacteria</taxon>
        <taxon>Bacillati</taxon>
        <taxon>Actinomycetota</taxon>
        <taxon>Actinomycetes</taxon>
        <taxon>Propionibacteriales</taxon>
        <taxon>Propionibacteriaceae</taxon>
        <taxon>Microlunatus</taxon>
    </lineage>
</organism>
<feature type="region of interest" description="Disordered" evidence="4">
    <location>
        <begin position="1"/>
        <end position="28"/>
    </location>
</feature>
<dbReference type="PANTHER" id="PTHR23150">
    <property type="entry name" value="SULFATASE MODIFYING FACTOR 1, 2"/>
    <property type="match status" value="1"/>
</dbReference>
<name>A0ABP7AJB5_9ACTN</name>
<dbReference type="Pfam" id="PF03781">
    <property type="entry name" value="FGE-sulfatase"/>
    <property type="match status" value="1"/>
</dbReference>
<dbReference type="Gene3D" id="3.90.1580.10">
    <property type="entry name" value="paralog of FGE (formylglycine-generating enzyme)"/>
    <property type="match status" value="1"/>
</dbReference>
<feature type="domain" description="DinB-like" evidence="6">
    <location>
        <begin position="32"/>
        <end position="160"/>
    </location>
</feature>
<feature type="compositionally biased region" description="Basic and acidic residues" evidence="4">
    <location>
        <begin position="1"/>
        <end position="14"/>
    </location>
</feature>
<dbReference type="InterPro" id="IPR024775">
    <property type="entry name" value="DinB-like"/>
</dbReference>
<dbReference type="RefSeq" id="WP_344807951.1">
    <property type="nucleotide sequence ID" value="NZ_BAABAB010000033.1"/>
</dbReference>
<protein>
    <submittedName>
        <fullName evidence="7">Ergothioneine biosynthesis protein EgtB</fullName>
    </submittedName>
</protein>
<evidence type="ECO:0000256" key="4">
    <source>
        <dbReference type="SAM" id="MobiDB-lite"/>
    </source>
</evidence>
<dbReference type="InterPro" id="IPR034660">
    <property type="entry name" value="DinB/YfiT-like"/>
</dbReference>
<comment type="pathway">
    <text evidence="3">Amino-acid biosynthesis; ergothioneine biosynthesis.</text>
</comment>
<dbReference type="InterPro" id="IPR042095">
    <property type="entry name" value="SUMF_sf"/>
</dbReference>
<dbReference type="InterPro" id="IPR005532">
    <property type="entry name" value="SUMF_dom"/>
</dbReference>
<gene>
    <name evidence="7" type="primary">egtB</name>
    <name evidence="7" type="ORF">GCM10022236_40260</name>
</gene>
<dbReference type="InterPro" id="IPR051043">
    <property type="entry name" value="Sulfatase_Mod_Factor_Kinase"/>
</dbReference>
<dbReference type="PANTHER" id="PTHR23150:SF36">
    <property type="entry name" value="HERCYNINE OXYGENASE"/>
    <property type="match status" value="1"/>
</dbReference>
<evidence type="ECO:0000259" key="5">
    <source>
        <dbReference type="Pfam" id="PF03781"/>
    </source>
</evidence>
<evidence type="ECO:0000313" key="7">
    <source>
        <dbReference type="EMBL" id="GAA3633619.1"/>
    </source>
</evidence>
<reference evidence="8" key="1">
    <citation type="journal article" date="2019" name="Int. J. Syst. Evol. Microbiol.">
        <title>The Global Catalogue of Microorganisms (GCM) 10K type strain sequencing project: providing services to taxonomists for standard genome sequencing and annotation.</title>
        <authorList>
            <consortium name="The Broad Institute Genomics Platform"/>
            <consortium name="The Broad Institute Genome Sequencing Center for Infectious Disease"/>
            <person name="Wu L."/>
            <person name="Ma J."/>
        </authorList>
    </citation>
    <scope>NUCLEOTIDE SEQUENCE [LARGE SCALE GENOMIC DNA]</scope>
    <source>
        <strain evidence="8">JCM 16929</strain>
    </source>
</reference>
<dbReference type="InterPro" id="IPR017806">
    <property type="entry name" value="EgtB"/>
</dbReference>
<keyword evidence="8" id="KW-1185">Reference proteome</keyword>
<evidence type="ECO:0000313" key="8">
    <source>
        <dbReference type="Proteomes" id="UP001501490"/>
    </source>
</evidence>
<sequence>MTEPRNRPRTEPRTESGPSDDAPAPDRIAGGLQHARQRTLTLNGFEDAELTRQHSPLMSPLVWDLAHVGQQEDLWLLRGGNAACAGLLPLDADRLYDAFRSTRAERAGMPLLSPTAARRFIAEVRGLALDRLAAIGDPAPTDLFPFAMVEQHEQQHVETMYATHQLRDGDPLLGAGAPLPAGRSVPADAVLVPAGEFQAGVDATYEPWSLDNERPGHVVDLPAFRIARVPVSNADWQRFIDDGGYRTRAWWSERGWTHRSEHGLVRPQFWQADGSRRRFGLVEDIPADEPVQHVCYFEAEAYAAWAGARLPTELEWEKACIWDPARGRRRRWPWGDTALTEALANVGGQALRPAPIGAYPAGASAYGVEQLIGDVWEWTSSDFLPWPGFRPMLYAQYSAPFFGGDYKVLRGGSWAVAASTIRPSFRNWDLPLRRQIFSGVRLAWNVEG</sequence>
<dbReference type="Pfam" id="PF12867">
    <property type="entry name" value="DinB_2"/>
    <property type="match status" value="1"/>
</dbReference>
<evidence type="ECO:0000256" key="3">
    <source>
        <dbReference type="ARBA" id="ARBA00037882"/>
    </source>
</evidence>
<proteinExistence type="predicted"/>
<evidence type="ECO:0000256" key="1">
    <source>
        <dbReference type="ARBA" id="ARBA00023002"/>
    </source>
</evidence>
<feature type="domain" description="Sulfatase-modifying factor enzyme-like" evidence="5">
    <location>
        <begin position="188"/>
        <end position="444"/>
    </location>
</feature>
<keyword evidence="1" id="KW-0560">Oxidoreductase</keyword>